<reference evidence="3 4" key="1">
    <citation type="journal article" date="2018" name="Sci. Adv.">
        <title>Multi-heme cytochromes provide a pathway for survival in energy-limited environments.</title>
        <authorList>
            <person name="Deng X."/>
            <person name="Dohmae N."/>
            <person name="Nealson K.H."/>
            <person name="Hashimoto K."/>
            <person name="Okamoto A."/>
        </authorList>
    </citation>
    <scope>NUCLEOTIDE SEQUENCE [LARGE SCALE GENOMIC DNA]</scope>
    <source>
        <strain evidence="3 4">IS5</strain>
    </source>
</reference>
<feature type="region of interest" description="Disordered" evidence="1">
    <location>
        <begin position="59"/>
        <end position="121"/>
    </location>
</feature>
<gene>
    <name evidence="3" type="ORF">DFE_2747</name>
</gene>
<keyword evidence="4" id="KW-1185">Reference proteome</keyword>
<dbReference type="SMART" id="SM00834">
    <property type="entry name" value="CxxC_CXXC_SSSS"/>
    <property type="match status" value="1"/>
</dbReference>
<dbReference type="PANTHER" id="PTHR34404">
    <property type="entry name" value="REGULATORY PROTEIN, FMDB FAMILY"/>
    <property type="match status" value="1"/>
</dbReference>
<name>A0A2Z6B1Z2_9BACT</name>
<sequence>MPIYEYCCKDCEQIFEEWQRNHDEVEATCPVCGGEAQRIISNTSFVLKGTGWYVTDYANGRSTGSGSATSDAASGGNGDGDKSTAKADTSSAGSESKSESSTPPAASGGTASKADSSAAQS</sequence>
<dbReference type="InterPro" id="IPR013429">
    <property type="entry name" value="Regulatory_FmdB_Zinc_ribbon"/>
</dbReference>
<dbReference type="Proteomes" id="UP000269883">
    <property type="component" value="Chromosome"/>
</dbReference>
<dbReference type="EMBL" id="AP017378">
    <property type="protein sequence ID" value="BBD09473.1"/>
    <property type="molecule type" value="Genomic_DNA"/>
</dbReference>
<dbReference type="OrthoDB" id="9813321at2"/>
<dbReference type="PANTHER" id="PTHR34404:SF2">
    <property type="entry name" value="CONSERVED SERINE RICH PROTEIN"/>
    <property type="match status" value="1"/>
</dbReference>
<dbReference type="RefSeq" id="WP_126380448.1">
    <property type="nucleotide sequence ID" value="NZ_AP017378.1"/>
</dbReference>
<accession>A0A2Z6B1Z2</accession>
<feature type="compositionally biased region" description="Low complexity" evidence="1">
    <location>
        <begin position="59"/>
        <end position="74"/>
    </location>
</feature>
<evidence type="ECO:0000256" key="1">
    <source>
        <dbReference type="SAM" id="MobiDB-lite"/>
    </source>
</evidence>
<feature type="compositionally biased region" description="Low complexity" evidence="1">
    <location>
        <begin position="89"/>
        <end position="107"/>
    </location>
</feature>
<dbReference type="KEGG" id="dfl:DFE_2747"/>
<evidence type="ECO:0000259" key="2">
    <source>
        <dbReference type="SMART" id="SM00834"/>
    </source>
</evidence>
<dbReference type="Pfam" id="PF09723">
    <property type="entry name" value="Zn_ribbon_8"/>
    <property type="match status" value="1"/>
</dbReference>
<dbReference type="NCBIfam" id="TIGR02605">
    <property type="entry name" value="CxxC_CxxC_SSSS"/>
    <property type="match status" value="1"/>
</dbReference>
<evidence type="ECO:0000313" key="4">
    <source>
        <dbReference type="Proteomes" id="UP000269883"/>
    </source>
</evidence>
<dbReference type="AlphaFoldDB" id="A0A2Z6B1Z2"/>
<feature type="domain" description="Putative regulatory protein FmdB zinc ribbon" evidence="2">
    <location>
        <begin position="1"/>
        <end position="41"/>
    </location>
</feature>
<protein>
    <submittedName>
        <fullName evidence="3">FmdB family regulatory protein</fullName>
    </submittedName>
</protein>
<proteinExistence type="predicted"/>
<organism evidence="3 4">
    <name type="scientific">Desulfovibrio ferrophilus</name>
    <dbReference type="NCBI Taxonomy" id="241368"/>
    <lineage>
        <taxon>Bacteria</taxon>
        <taxon>Pseudomonadati</taxon>
        <taxon>Thermodesulfobacteriota</taxon>
        <taxon>Desulfovibrionia</taxon>
        <taxon>Desulfovibrionales</taxon>
        <taxon>Desulfovibrionaceae</taxon>
        <taxon>Desulfovibrio</taxon>
    </lineage>
</organism>
<feature type="compositionally biased region" description="Polar residues" evidence="1">
    <location>
        <begin position="109"/>
        <end position="121"/>
    </location>
</feature>
<evidence type="ECO:0000313" key="3">
    <source>
        <dbReference type="EMBL" id="BBD09473.1"/>
    </source>
</evidence>